<name>A0A7Y7XWC5_9PSED</name>
<evidence type="ECO:0000259" key="5">
    <source>
        <dbReference type="Pfam" id="PF07732"/>
    </source>
</evidence>
<dbReference type="InterPro" id="IPR008972">
    <property type="entry name" value="Cupredoxin"/>
</dbReference>
<evidence type="ECO:0000313" key="6">
    <source>
        <dbReference type="EMBL" id="NWC13251.1"/>
    </source>
</evidence>
<evidence type="ECO:0000256" key="1">
    <source>
        <dbReference type="ARBA" id="ARBA00022723"/>
    </source>
</evidence>
<dbReference type="InterPro" id="IPR011707">
    <property type="entry name" value="Cu-oxidase-like_N"/>
</dbReference>
<dbReference type="PANTHER" id="PTHR11709">
    <property type="entry name" value="MULTI-COPPER OXIDASE"/>
    <property type="match status" value="1"/>
</dbReference>
<feature type="domain" description="Plastocyanin-like" evidence="5">
    <location>
        <begin position="148"/>
        <end position="219"/>
    </location>
</feature>
<feature type="domain" description="Plastocyanin-like" evidence="4">
    <location>
        <begin position="567"/>
        <end position="705"/>
    </location>
</feature>
<evidence type="ECO:0000256" key="3">
    <source>
        <dbReference type="SAM" id="SignalP"/>
    </source>
</evidence>
<evidence type="ECO:0000256" key="2">
    <source>
        <dbReference type="ARBA" id="ARBA00023002"/>
    </source>
</evidence>
<keyword evidence="1" id="KW-0479">Metal-binding</keyword>
<dbReference type="GO" id="GO:0016491">
    <property type="term" value="F:oxidoreductase activity"/>
    <property type="evidence" value="ECO:0007669"/>
    <property type="project" value="UniProtKB-KW"/>
</dbReference>
<comment type="caution">
    <text evidence="6">The sequence shown here is derived from an EMBL/GenBank/DDBJ whole genome shotgun (WGS) entry which is preliminary data.</text>
</comment>
<organism evidence="6 7">
    <name type="scientific">Pseudomonas gingeri</name>
    <dbReference type="NCBI Taxonomy" id="117681"/>
    <lineage>
        <taxon>Bacteria</taxon>
        <taxon>Pseudomonadati</taxon>
        <taxon>Pseudomonadota</taxon>
        <taxon>Gammaproteobacteria</taxon>
        <taxon>Pseudomonadales</taxon>
        <taxon>Pseudomonadaceae</taxon>
        <taxon>Pseudomonas</taxon>
    </lineage>
</organism>
<dbReference type="RefSeq" id="WP_017125948.1">
    <property type="nucleotide sequence ID" value="NZ_JACAQE010000002.1"/>
</dbReference>
<dbReference type="InterPro" id="IPR011706">
    <property type="entry name" value="Cu-oxidase_C"/>
</dbReference>
<evidence type="ECO:0000259" key="4">
    <source>
        <dbReference type="Pfam" id="PF07731"/>
    </source>
</evidence>
<evidence type="ECO:0000313" key="7">
    <source>
        <dbReference type="Proteomes" id="UP000517547"/>
    </source>
</evidence>
<keyword evidence="2" id="KW-0560">Oxidoreductase</keyword>
<keyword evidence="3" id="KW-0732">Signal</keyword>
<dbReference type="PROSITE" id="PS00080">
    <property type="entry name" value="MULTICOPPER_OXIDASE2"/>
    <property type="match status" value="1"/>
</dbReference>
<sequence length="732" mass="78538">MASLRRVLAGLLVCASSSAALADLTSQAFLTPPRLLEKGAPGPLKTTELELAGTGCNPAGDITRDGQTVELNLQVQKRENQINNPNNPGGAKDTVKLRSYGGCLGGPQIDVRPGNTLRVHLDNQLTKDDPSCPNGGDPADGSPGCFNTINLHYHGLHVSPAGNSDNVLLNIGPQTRFEYEINIPTDHPSGTFWYHAHRHGSTALQVASGAAGPLIIRGDRPYTGGKPGDIDTILKDAAGQPIPEQVLLFQQIPYACFDDQGNIIQDELGTWICPNGKTGVIENFDAQLSSPTVWDNSGRFTSINGVVQPTITQTSAGKNIQAGEIVRWRFIHGGIHDTVNLQIVPLDTTSPKAKLANALAPLVGTPKEQAQRIADLCPITVADSKAPVELVPQFEIAADGLTRTSIRPIGVNRKSVSGGIGSNFLQPGYRSDVLLMFPREGTYCVLNQAATPAERANAGGPGKGPGGQGPNETQLLATVVVKGGKVVTSDPQAYIQQALYDANKADKDLPAAALEGLRSGNLSPWRGMPDLKDETPDKELQLAHFFIGNPPSPPSPAVTPPAKPGDPWTGAFGFYINHKSYDPDRIDFTRQVNTTDDWKLTSGGEPHIFHIHVNPFQVMDVLYGKPGETARSIFGPNGECLVPADELGLQNQYCGMWHEFKDTIFVQNDYQVLVRTHYDRYIGEFVIHCHILDHEDGGMMTNIQIVPDLSAAGGGIGMAGMKHTAHQHPDKP</sequence>
<proteinExistence type="predicted"/>
<dbReference type="PANTHER" id="PTHR11709:SF518">
    <property type="entry name" value="MULTICOPPER OXIDASE"/>
    <property type="match status" value="1"/>
</dbReference>
<gene>
    <name evidence="6" type="ORF">HX845_06345</name>
</gene>
<dbReference type="CDD" id="cd13900">
    <property type="entry name" value="CuRO_3_Tth-MCO_like"/>
    <property type="match status" value="1"/>
</dbReference>
<dbReference type="Gene3D" id="2.60.40.420">
    <property type="entry name" value="Cupredoxins - blue copper proteins"/>
    <property type="match status" value="3"/>
</dbReference>
<dbReference type="InterPro" id="IPR033138">
    <property type="entry name" value="Cu_oxidase_CS"/>
</dbReference>
<dbReference type="InterPro" id="IPR045087">
    <property type="entry name" value="Cu-oxidase_fam"/>
</dbReference>
<dbReference type="Pfam" id="PF07732">
    <property type="entry name" value="Cu-oxidase_3"/>
    <property type="match status" value="1"/>
</dbReference>
<dbReference type="PROSITE" id="PS00079">
    <property type="entry name" value="MULTICOPPER_OXIDASE1"/>
    <property type="match status" value="1"/>
</dbReference>
<dbReference type="GO" id="GO:0005507">
    <property type="term" value="F:copper ion binding"/>
    <property type="evidence" value="ECO:0007669"/>
    <property type="project" value="InterPro"/>
</dbReference>
<dbReference type="SUPFAM" id="SSF49503">
    <property type="entry name" value="Cupredoxins"/>
    <property type="match status" value="3"/>
</dbReference>
<dbReference type="Proteomes" id="UP000517547">
    <property type="component" value="Unassembled WGS sequence"/>
</dbReference>
<dbReference type="EMBL" id="JACAQE010000002">
    <property type="protein sequence ID" value="NWC13251.1"/>
    <property type="molecule type" value="Genomic_DNA"/>
</dbReference>
<dbReference type="CDD" id="cd13853">
    <property type="entry name" value="CuRO_1_Tth-MCO_like"/>
    <property type="match status" value="1"/>
</dbReference>
<accession>A0A7Y7XWC5</accession>
<reference evidence="6 7" key="1">
    <citation type="submission" date="2020-04" db="EMBL/GenBank/DDBJ databases">
        <title>Molecular characterization of pseudomonads from Agaricus bisporus reveal novel blotch 2 pathogens in Western Europe.</title>
        <authorList>
            <person name="Taparia T."/>
            <person name="Krijger M."/>
            <person name="Haynes E."/>
            <person name="Elpinstone J.G."/>
            <person name="Noble R."/>
            <person name="Van Der Wolf J."/>
        </authorList>
    </citation>
    <scope>NUCLEOTIDE SEQUENCE [LARGE SCALE GENOMIC DNA]</scope>
    <source>
        <strain evidence="6 7">IPO3738</strain>
    </source>
</reference>
<feature type="chain" id="PRO_5031181316" evidence="3">
    <location>
        <begin position="23"/>
        <end position="732"/>
    </location>
</feature>
<dbReference type="AlphaFoldDB" id="A0A7Y7XWC5"/>
<dbReference type="Pfam" id="PF07731">
    <property type="entry name" value="Cu-oxidase_2"/>
    <property type="match status" value="1"/>
</dbReference>
<protein>
    <submittedName>
        <fullName evidence="6">Multicopper oxidase domain-containing protein</fullName>
    </submittedName>
</protein>
<feature type="signal peptide" evidence="3">
    <location>
        <begin position="1"/>
        <end position="22"/>
    </location>
</feature>
<dbReference type="InterPro" id="IPR002355">
    <property type="entry name" value="Cu_oxidase_Cu_BS"/>
</dbReference>